<dbReference type="GO" id="GO:0006325">
    <property type="term" value="P:chromatin organization"/>
    <property type="evidence" value="ECO:0007669"/>
    <property type="project" value="UniProtKB-ARBA"/>
</dbReference>
<dbReference type="Gene3D" id="1.20.920.10">
    <property type="entry name" value="Bromodomain-like"/>
    <property type="match status" value="1"/>
</dbReference>
<evidence type="ECO:0000256" key="4">
    <source>
        <dbReference type="SAM" id="MobiDB-lite"/>
    </source>
</evidence>
<feature type="compositionally biased region" description="Acidic residues" evidence="4">
    <location>
        <begin position="1075"/>
        <end position="1085"/>
    </location>
</feature>
<feature type="compositionally biased region" description="Low complexity" evidence="4">
    <location>
        <begin position="358"/>
        <end position="375"/>
    </location>
</feature>
<dbReference type="PANTHER" id="PTHR15398">
    <property type="entry name" value="BROMODOMAIN-CONTAINING PROTEIN 8"/>
    <property type="match status" value="1"/>
</dbReference>
<feature type="compositionally biased region" description="Polar residues" evidence="4">
    <location>
        <begin position="585"/>
        <end position="606"/>
    </location>
</feature>
<sequence>MLQLHSCLSPDSSSIKPLTVGQQSLRNIGTSHPSVTPNIRPTTVPTLAPIQHLQRRDGPLDYGRGGYWGMNNSRPTAYTPLESLFLFQLLGKYGFINDSFHRIAQELQSTPLVTEQDEYDATRLTPDSLQQLALQLLSEEQRLEAGAAAERGVNGLSPTSKKRKLQSPALPTLKEAHEHPEKLPILVDRLYARFRDEIVRQIREDERLYQEREREIDEIERGEWDERLKQERGVDDAAAHNGVPPEEDIQSTNSKRHATPTSMSTATPAITPVPAPTVTPIPVPTSTPVPAPTLPPAVQGPVLAQTPTVPAQPRTQEPTKRVEAPPPSTIPTPVAPPAPPPQPLPEKRPLQPSPSPLVPAASTPTAATSAAIRSTNEQRHFAPDGRPPPEPARTTNGTTPVLQHPQMAPGYGPRPNAIAQLHMPDGAQRSESLPKAKSPVPGQQGQAQAPALKWEPPYQPPHHPPHQTPVPSPRPPYTSGASRPPGYSPNVPSSVPQAPQHTPQHVSQHAQNYAQGRPTPGQAVVPPRFPTPGTSAPSPPVLLPPQNPGQIPPTLQSLPVNATPDGIGQHGPHQRPPSTPVIASPASNIPRNTYTHPTPVLPTSTPIRPPSGLAATHPAMAAAKSSTQTIQSPQLPTSSRHPQTPSNPRLQHSPQQLSAPTTPSQPQHAKGISRPHGAQYNQHTKPPGGADVVQRPQPLIQTPVSTPRPPYISQMQTPSAFSDAMYVMRGHGTKWTSTPTPSTPRISNMDSYFDIESPAFEPLSPPTRPAQLPKTSPNTEREHSKSVTKTDTIKSRSRPSRVTNKVETPSETAEVPSESDLPGPNIKNEEATPQTLQEAMDTAASETPQGRVPAAMNAQSNKRKRQGSSPNRGPPTPATHVLWTRAFHKISMTALDQIIGHRYANMFANPIKPRLAPGYYEIILRPQDLKGIQKAITAGSKAAAATVATMPDVDANSPAVWLPISVDLVPPRGIINIAQLERELIHMFANAIMYNPDPQRGLGPSFLRSYQSNSEEGEDLRGYEFDENGVVKETRNMFAEVEKLLGDLRNEVVPRAQAIGSGSRSVSAAVGESNTVEDDGGDEQAGDAKRRRIRG</sequence>
<feature type="compositionally biased region" description="Pro residues" evidence="4">
    <location>
        <begin position="537"/>
        <end position="551"/>
    </location>
</feature>
<accession>A0A553HY05</accession>
<dbReference type="PANTHER" id="PTHR15398:SF4">
    <property type="entry name" value="BROMODOMAIN-CONTAINING PROTEIN 8 ISOFORM X1"/>
    <property type="match status" value="1"/>
</dbReference>
<feature type="region of interest" description="Disordered" evidence="4">
    <location>
        <begin position="230"/>
        <end position="715"/>
    </location>
</feature>
<reference evidence="7" key="1">
    <citation type="submission" date="2019-06" db="EMBL/GenBank/DDBJ databases">
        <title>Draft genome sequence of the griseofulvin-producing fungus Xylaria cubensis strain G536.</title>
        <authorList>
            <person name="Mead M.E."/>
            <person name="Raja H.A."/>
            <person name="Steenwyk J.L."/>
            <person name="Knowles S.L."/>
            <person name="Oberlies N.H."/>
            <person name="Rokas A."/>
        </authorList>
    </citation>
    <scope>NUCLEOTIDE SEQUENCE [LARGE SCALE GENOMIC DNA]</scope>
    <source>
        <strain evidence="7">G536</strain>
    </source>
</reference>
<feature type="compositionally biased region" description="Pro residues" evidence="4">
    <location>
        <begin position="324"/>
        <end position="344"/>
    </location>
</feature>
<dbReference type="Proteomes" id="UP000319160">
    <property type="component" value="Unassembled WGS sequence"/>
</dbReference>
<feature type="compositionally biased region" description="Low complexity" evidence="4">
    <location>
        <begin position="1058"/>
        <end position="1073"/>
    </location>
</feature>
<protein>
    <recommendedName>
        <fullName evidence="5">Bromo domain-containing protein</fullName>
    </recommendedName>
</protein>
<feature type="compositionally biased region" description="Polar residues" evidence="4">
    <location>
        <begin position="624"/>
        <end position="667"/>
    </location>
</feature>
<keyword evidence="7" id="KW-1185">Reference proteome</keyword>
<proteinExistence type="predicted"/>
<keyword evidence="3" id="KW-0175">Coiled coil</keyword>
<feature type="compositionally biased region" description="Pro residues" evidence="4">
    <location>
        <begin position="271"/>
        <end position="295"/>
    </location>
</feature>
<dbReference type="OrthoDB" id="21449at2759"/>
<evidence type="ECO:0000256" key="2">
    <source>
        <dbReference type="PROSITE-ProRule" id="PRU00035"/>
    </source>
</evidence>
<dbReference type="STRING" id="2512241.A0A553HY05"/>
<feature type="coiled-coil region" evidence="3">
    <location>
        <begin position="195"/>
        <end position="222"/>
    </location>
</feature>
<name>A0A553HY05_9PEZI</name>
<evidence type="ECO:0000313" key="6">
    <source>
        <dbReference type="EMBL" id="TRX92834.1"/>
    </source>
</evidence>
<evidence type="ECO:0000256" key="1">
    <source>
        <dbReference type="ARBA" id="ARBA00023117"/>
    </source>
</evidence>
<feature type="compositionally biased region" description="Polar residues" evidence="4">
    <location>
        <begin position="305"/>
        <end position="316"/>
    </location>
</feature>
<feature type="region of interest" description="Disordered" evidence="4">
    <location>
        <begin position="148"/>
        <end position="176"/>
    </location>
</feature>
<evidence type="ECO:0000259" key="5">
    <source>
        <dbReference type="PROSITE" id="PS50014"/>
    </source>
</evidence>
<comment type="caution">
    <text evidence="6">The sequence shown here is derived from an EMBL/GenBank/DDBJ whole genome shotgun (WGS) entry which is preliminary data.</text>
</comment>
<feature type="domain" description="Bromo" evidence="5">
    <location>
        <begin position="899"/>
        <end position="1002"/>
    </location>
</feature>
<feature type="compositionally biased region" description="Low complexity" evidence="4">
    <location>
        <begin position="441"/>
        <end position="451"/>
    </location>
</feature>
<evidence type="ECO:0000256" key="3">
    <source>
        <dbReference type="SAM" id="Coils"/>
    </source>
</evidence>
<dbReference type="AlphaFoldDB" id="A0A553HY05"/>
<dbReference type="SUPFAM" id="SSF47370">
    <property type="entry name" value="Bromodomain"/>
    <property type="match status" value="1"/>
</dbReference>
<dbReference type="InterPro" id="IPR001487">
    <property type="entry name" value="Bromodomain"/>
</dbReference>
<dbReference type="Pfam" id="PF00439">
    <property type="entry name" value="Bromodomain"/>
    <property type="match status" value="1"/>
</dbReference>
<feature type="compositionally biased region" description="Low complexity" evidence="4">
    <location>
        <begin position="259"/>
        <end position="270"/>
    </location>
</feature>
<keyword evidence="1 2" id="KW-0103">Bromodomain</keyword>
<feature type="region of interest" description="Disordered" evidence="4">
    <location>
        <begin position="732"/>
        <end position="879"/>
    </location>
</feature>
<gene>
    <name evidence="6" type="ORF">FHL15_006240</name>
</gene>
<dbReference type="InterPro" id="IPR036427">
    <property type="entry name" value="Bromodomain-like_sf"/>
</dbReference>
<dbReference type="EMBL" id="VFLP01000033">
    <property type="protein sequence ID" value="TRX92834.1"/>
    <property type="molecule type" value="Genomic_DNA"/>
</dbReference>
<feature type="region of interest" description="Disordered" evidence="4">
    <location>
        <begin position="1057"/>
        <end position="1095"/>
    </location>
</feature>
<feature type="compositionally biased region" description="Pro residues" evidence="4">
    <location>
        <begin position="457"/>
        <end position="476"/>
    </location>
</feature>
<evidence type="ECO:0000313" key="7">
    <source>
        <dbReference type="Proteomes" id="UP000319160"/>
    </source>
</evidence>
<feature type="compositionally biased region" description="Polar residues" evidence="4">
    <location>
        <begin position="800"/>
        <end position="811"/>
    </location>
</feature>
<organism evidence="6 7">
    <name type="scientific">Xylaria flabelliformis</name>
    <dbReference type="NCBI Taxonomy" id="2512241"/>
    <lineage>
        <taxon>Eukaryota</taxon>
        <taxon>Fungi</taxon>
        <taxon>Dikarya</taxon>
        <taxon>Ascomycota</taxon>
        <taxon>Pezizomycotina</taxon>
        <taxon>Sordariomycetes</taxon>
        <taxon>Xylariomycetidae</taxon>
        <taxon>Xylariales</taxon>
        <taxon>Xylariaceae</taxon>
        <taxon>Xylaria</taxon>
    </lineage>
</organism>
<dbReference type="GO" id="GO:0035267">
    <property type="term" value="C:NuA4 histone acetyltransferase complex"/>
    <property type="evidence" value="ECO:0007669"/>
    <property type="project" value="TreeGrafter"/>
</dbReference>
<dbReference type="PROSITE" id="PS50014">
    <property type="entry name" value="BROMODOMAIN_2"/>
    <property type="match status" value="1"/>
</dbReference>
<feature type="compositionally biased region" description="Polar residues" evidence="4">
    <location>
        <begin position="490"/>
        <end position="514"/>
    </location>
</feature>